<gene>
    <name evidence="2" type="ORF">CAP_7739</name>
</gene>
<dbReference type="EMBL" id="ASRX01000070">
    <property type="protein sequence ID" value="EYF01858.1"/>
    <property type="molecule type" value="Genomic_DNA"/>
</dbReference>
<feature type="region of interest" description="Disordered" evidence="1">
    <location>
        <begin position="1"/>
        <end position="20"/>
    </location>
</feature>
<dbReference type="AlphaFoldDB" id="A0A017SY15"/>
<organism evidence="2 3">
    <name type="scientific">Chondromyces apiculatus DSM 436</name>
    <dbReference type="NCBI Taxonomy" id="1192034"/>
    <lineage>
        <taxon>Bacteria</taxon>
        <taxon>Pseudomonadati</taxon>
        <taxon>Myxococcota</taxon>
        <taxon>Polyangia</taxon>
        <taxon>Polyangiales</taxon>
        <taxon>Polyangiaceae</taxon>
        <taxon>Chondromyces</taxon>
    </lineage>
</organism>
<reference evidence="2 3" key="1">
    <citation type="submission" date="2013-05" db="EMBL/GenBank/DDBJ databases">
        <title>Genome assembly of Chondromyces apiculatus DSM 436.</title>
        <authorList>
            <person name="Sharma G."/>
            <person name="Khatri I."/>
            <person name="Kaur C."/>
            <person name="Mayilraj S."/>
            <person name="Subramanian S."/>
        </authorList>
    </citation>
    <scope>NUCLEOTIDE SEQUENCE [LARGE SCALE GENOMIC DNA]</scope>
    <source>
        <strain evidence="2 3">DSM 436</strain>
    </source>
</reference>
<accession>A0A017SY15</accession>
<dbReference type="Proteomes" id="UP000019678">
    <property type="component" value="Unassembled WGS sequence"/>
</dbReference>
<keyword evidence="3" id="KW-1185">Reference proteome</keyword>
<sequence>MHVVTPSRARGHPFTYAAPLSPGTPRALPVNAGVLALSTPNTLSTATLLTCA</sequence>
<comment type="caution">
    <text evidence="2">The sequence shown here is derived from an EMBL/GenBank/DDBJ whole genome shotgun (WGS) entry which is preliminary data.</text>
</comment>
<evidence type="ECO:0000313" key="2">
    <source>
        <dbReference type="EMBL" id="EYF01858.1"/>
    </source>
</evidence>
<evidence type="ECO:0000313" key="3">
    <source>
        <dbReference type="Proteomes" id="UP000019678"/>
    </source>
</evidence>
<evidence type="ECO:0000256" key="1">
    <source>
        <dbReference type="SAM" id="MobiDB-lite"/>
    </source>
</evidence>
<proteinExistence type="predicted"/>
<name>A0A017SY15_9BACT</name>
<protein>
    <submittedName>
        <fullName evidence="2">Uncharacterized protein</fullName>
    </submittedName>
</protein>